<evidence type="ECO:0000256" key="1">
    <source>
        <dbReference type="SAM" id="Phobius"/>
    </source>
</evidence>
<keyword evidence="1" id="KW-1133">Transmembrane helix</keyword>
<gene>
    <name evidence="2" type="ORF">DFJ64_3097</name>
</gene>
<organism evidence="2 3">
    <name type="scientific">Thermasporomyces composti</name>
    <dbReference type="NCBI Taxonomy" id="696763"/>
    <lineage>
        <taxon>Bacteria</taxon>
        <taxon>Bacillati</taxon>
        <taxon>Actinomycetota</taxon>
        <taxon>Actinomycetes</taxon>
        <taxon>Propionibacteriales</taxon>
        <taxon>Nocardioidaceae</taxon>
        <taxon>Thermasporomyces</taxon>
    </lineage>
</organism>
<dbReference type="EMBL" id="QTUC01000001">
    <property type="protein sequence ID" value="REF37651.1"/>
    <property type="molecule type" value="Genomic_DNA"/>
</dbReference>
<keyword evidence="1" id="KW-0472">Membrane</keyword>
<feature type="transmembrane region" description="Helical" evidence="1">
    <location>
        <begin position="7"/>
        <end position="25"/>
    </location>
</feature>
<keyword evidence="3" id="KW-1185">Reference proteome</keyword>
<dbReference type="AlphaFoldDB" id="A0A3D9VJX0"/>
<name>A0A3D9VJX0_THECX</name>
<dbReference type="RefSeq" id="WP_115851074.1">
    <property type="nucleotide sequence ID" value="NZ_QTUC01000001.1"/>
</dbReference>
<accession>A0A3D9VJX0</accession>
<dbReference type="InterPro" id="IPR021449">
    <property type="entry name" value="DUF3099"/>
</dbReference>
<sequence>MGRRRLYLVLMTVCLTLFVLAWAVVSRFSVLAAVVMSAVAAVIPPVAAITANSRREP</sequence>
<protein>
    <submittedName>
        <fullName evidence="2">DUF3099 family protein</fullName>
    </submittedName>
</protein>
<keyword evidence="1" id="KW-0812">Transmembrane</keyword>
<comment type="caution">
    <text evidence="2">The sequence shown here is derived from an EMBL/GenBank/DDBJ whole genome shotgun (WGS) entry which is preliminary data.</text>
</comment>
<dbReference type="Pfam" id="PF11298">
    <property type="entry name" value="DUF3099"/>
    <property type="match status" value="1"/>
</dbReference>
<evidence type="ECO:0000313" key="2">
    <source>
        <dbReference type="EMBL" id="REF37651.1"/>
    </source>
</evidence>
<reference evidence="2 3" key="1">
    <citation type="submission" date="2018-08" db="EMBL/GenBank/DDBJ databases">
        <title>Sequencing the genomes of 1000 actinobacteria strains.</title>
        <authorList>
            <person name="Klenk H.-P."/>
        </authorList>
    </citation>
    <scope>NUCLEOTIDE SEQUENCE [LARGE SCALE GENOMIC DNA]</scope>
    <source>
        <strain evidence="2 3">DSM 22891</strain>
    </source>
</reference>
<proteinExistence type="predicted"/>
<evidence type="ECO:0000313" key="3">
    <source>
        <dbReference type="Proteomes" id="UP000256485"/>
    </source>
</evidence>
<dbReference type="Proteomes" id="UP000256485">
    <property type="component" value="Unassembled WGS sequence"/>
</dbReference>
<feature type="transmembrane region" description="Helical" evidence="1">
    <location>
        <begin position="31"/>
        <end position="51"/>
    </location>
</feature>